<dbReference type="Pfam" id="PF12833">
    <property type="entry name" value="HTH_18"/>
    <property type="match status" value="1"/>
</dbReference>
<feature type="transmembrane region" description="Helical" evidence="8">
    <location>
        <begin position="894"/>
        <end position="918"/>
    </location>
</feature>
<dbReference type="SUPFAM" id="SSF52172">
    <property type="entry name" value="CheY-like"/>
    <property type="match status" value="1"/>
</dbReference>
<keyword evidence="14" id="KW-1185">Reference proteome</keyword>
<keyword evidence="13" id="KW-0418">Kinase</keyword>
<evidence type="ECO:0000259" key="12">
    <source>
        <dbReference type="PROSITE" id="PS50110"/>
    </source>
</evidence>
<evidence type="ECO:0000256" key="8">
    <source>
        <dbReference type="SAM" id="Phobius"/>
    </source>
</evidence>
<keyword evidence="5 13" id="KW-0238">DNA-binding</keyword>
<dbReference type="PROSITE" id="PS01124">
    <property type="entry name" value="HTH_ARAC_FAMILY_2"/>
    <property type="match status" value="1"/>
</dbReference>
<dbReference type="Proteomes" id="UP000555103">
    <property type="component" value="Unassembled WGS sequence"/>
</dbReference>
<dbReference type="InterPro" id="IPR009057">
    <property type="entry name" value="Homeodomain-like_sf"/>
</dbReference>
<protein>
    <recommendedName>
        <fullName evidence="2">histidine kinase</fullName>
        <ecNumber evidence="2">2.7.13.3</ecNumber>
    </recommendedName>
</protein>
<dbReference type="InterPro" id="IPR011047">
    <property type="entry name" value="Quinoprotein_ADH-like_sf"/>
</dbReference>
<dbReference type="SUPFAM" id="SSF63829">
    <property type="entry name" value="Calcium-dependent phosphotriesterase"/>
    <property type="match status" value="1"/>
</dbReference>
<accession>A0A840CHU8</accession>
<dbReference type="SUPFAM" id="SSF55874">
    <property type="entry name" value="ATPase domain of HSP90 chaperone/DNA topoisomerase II/histidine kinase"/>
    <property type="match status" value="1"/>
</dbReference>
<dbReference type="Pfam" id="PF02518">
    <property type="entry name" value="HATPase_c"/>
    <property type="match status" value="1"/>
</dbReference>
<dbReference type="Gene3D" id="1.10.10.60">
    <property type="entry name" value="Homeodomain-like"/>
    <property type="match status" value="2"/>
</dbReference>
<dbReference type="InterPro" id="IPR013783">
    <property type="entry name" value="Ig-like_fold"/>
</dbReference>
<feature type="domain" description="Histidine kinase" evidence="11">
    <location>
        <begin position="940"/>
        <end position="1153"/>
    </location>
</feature>
<gene>
    <name evidence="13" type="ORF">GGR21_000114</name>
</gene>
<evidence type="ECO:0000259" key="11">
    <source>
        <dbReference type="PROSITE" id="PS50109"/>
    </source>
</evidence>
<evidence type="ECO:0000256" key="5">
    <source>
        <dbReference type="ARBA" id="ARBA00023125"/>
    </source>
</evidence>
<dbReference type="Gene3D" id="3.30.565.10">
    <property type="entry name" value="Histidine kinase-like ATPase, C-terminal domain"/>
    <property type="match status" value="1"/>
</dbReference>
<name>A0A840CHU8_9BACT</name>
<dbReference type="Pfam" id="PF00072">
    <property type="entry name" value="Response_reg"/>
    <property type="match status" value="1"/>
</dbReference>
<dbReference type="SMART" id="SM00387">
    <property type="entry name" value="HATPase_c"/>
    <property type="match status" value="1"/>
</dbReference>
<dbReference type="FunFam" id="1.10.287.130:FF:000045">
    <property type="entry name" value="Two-component system sensor histidine kinase/response regulator"/>
    <property type="match status" value="1"/>
</dbReference>
<evidence type="ECO:0000259" key="10">
    <source>
        <dbReference type="PROSITE" id="PS01124"/>
    </source>
</evidence>
<dbReference type="SUPFAM" id="SSF47384">
    <property type="entry name" value="Homodimeric domain of signal transducing histidine kinase"/>
    <property type="match status" value="1"/>
</dbReference>
<organism evidence="13 14">
    <name type="scientific">Dysgonomonas hofstadii</name>
    <dbReference type="NCBI Taxonomy" id="637886"/>
    <lineage>
        <taxon>Bacteria</taxon>
        <taxon>Pseudomonadati</taxon>
        <taxon>Bacteroidota</taxon>
        <taxon>Bacteroidia</taxon>
        <taxon>Bacteroidales</taxon>
        <taxon>Dysgonomonadaceae</taxon>
        <taxon>Dysgonomonas</taxon>
    </lineage>
</organism>
<dbReference type="Gene3D" id="2.60.40.10">
    <property type="entry name" value="Immunoglobulins"/>
    <property type="match status" value="1"/>
</dbReference>
<dbReference type="Gene3D" id="3.40.50.2300">
    <property type="match status" value="1"/>
</dbReference>
<evidence type="ECO:0000256" key="1">
    <source>
        <dbReference type="ARBA" id="ARBA00000085"/>
    </source>
</evidence>
<dbReference type="Gene3D" id="2.130.10.10">
    <property type="entry name" value="YVTN repeat-like/Quinoprotein amine dehydrogenase"/>
    <property type="match status" value="3"/>
</dbReference>
<sequence length="1458" mass="167528">MKTYSTILLILLLFPFPVFGQPKSHIDHYNLEEGLPQRSIMSIMQDKKGFIWLATWDGLCKFDGYNFTGYKTTVNDSVIMGNNRIHRIVEDAYGYIWLNAYSHEVFKFDPKTEKYIATYNAGKIPFKASKIIPMPSGKVWLISETMGTICVPDSISPPIQFSLEEKNLPDNKVNAVFEDSNNFSWILTDNGLLKIPPSVNPEGEYEVFFPGGKKSDKVKPFFSAMETASEIWFGAGNGEIWCYNKNDKTFNLFETGVDSDIISIKKIYEKLFIILTSKDGFLVSDINRTYLKRFDKSNLKELPTNEMLSCFIDSNNNIWLETNSKGIAKFNLIDNKLKYYLPNDYGNNRILFPSFFIVEDKIGHIWVHPHGGFSFYDEKSDRLVPFYNNPHSPEWKFSDILHHAFLDKQGNLWLSTRSGGLEKVVFDNSLFKLNDFYSNKLSITGLEVRAILEDSGNNIWLGNLNGIISIYDPKRNLKGYLSRSGSISKSGDLLKTMAYTFLQDTKGNVWIGTKGDGVFLLRPKDSTRTSFFIEQYKHDPADIFSLSNDIVYSIHEDRQGRIWIGSYGGGINLFDHQNKKFINANNNFKNYPVETGAQIRTVQSHDGKIYIGSTLGLIVLSIDDEDNSISSYKRYSKTYKIEDGIRANDIHNILVTKENNIYIATFGGGMSKITEWDRNGFPSKFKTYDTQNGLHSDIVLSITEDNKNCLWINSEGSLSRFNPEDESFQLFNDVSRTISNQYFMETLPLLTNDGELIYGCAHGTLSFFPDKITQNTYSPYLALIKFKVSNNDYPLKTKIDDVNEVILTHKENIFSLEFAALDYSNPNGISYAYMLEGFDTEWINCQSQRVANYTNIPPGEYIFKVRSTNSNGTWVGNERHLSIIITPSFWQTKWAYLLYIISFITVLYIILRSIFIFYRMRDKVLLEHEQTEMKTRFFTDISHEIRTPLTMIVSPIENILDNPKTHPDIKPQLQLILRNASRMLNMVNQILDFRKIQKQKLQVKEISVGQHIDSLCNTLFKIAENQNIEIEFNNAIGNQKMWADPDSIDKLVSNLISNSIKYTDKGSKIEVNLFWKDKDIAIQVKDEGRGMSKEVLNKLFTRFASYNNDKSKPSTGIGLSIVKEITDKHHAKIIVDSNVDEGSCFTCLFQTGLEHFSKDENVEIIHEETSISDEVKVSGQVYNEKIIPSEEHVQEKNRLSVLVVEDDHELRGFIKSVLLDYYDVHEAQDGKEGYDNTVKYMPDFILSDIMMPKIDGMEFLQKVRENQETSHIPFILLTAKTNIDDQLEGITSGANDYITKPFSVKLLIAKINNIIKQRKLYAAYVGNDHSGEIQGEEQKLVEQSKITEQDELFIRRLKDDIYNNLDNSDFTIDSLVANTNLSRRVFFNKVKSLTGQAPVEFVREIRISHAAQLLKTQQYRIKEVTYMVGFSDIRYFTQCFKDMFGMTPSQYKDQFKES</sequence>
<dbReference type="Gene3D" id="1.10.287.130">
    <property type="match status" value="1"/>
</dbReference>
<keyword evidence="8" id="KW-1133">Transmembrane helix</keyword>
<dbReference type="InterPro" id="IPR036097">
    <property type="entry name" value="HisK_dim/P_sf"/>
</dbReference>
<feature type="signal peptide" evidence="9">
    <location>
        <begin position="1"/>
        <end position="20"/>
    </location>
</feature>
<feature type="chain" id="PRO_5032482461" description="histidine kinase" evidence="9">
    <location>
        <begin position="21"/>
        <end position="1458"/>
    </location>
</feature>
<dbReference type="InterPro" id="IPR011123">
    <property type="entry name" value="Y_Y_Y"/>
</dbReference>
<keyword evidence="9" id="KW-0732">Signal</keyword>
<dbReference type="InterPro" id="IPR003594">
    <property type="entry name" value="HATPase_dom"/>
</dbReference>
<evidence type="ECO:0000256" key="4">
    <source>
        <dbReference type="ARBA" id="ARBA00023015"/>
    </source>
</evidence>
<dbReference type="InterPro" id="IPR001789">
    <property type="entry name" value="Sig_transdc_resp-reg_receiver"/>
</dbReference>
<reference evidence="13 14" key="1">
    <citation type="submission" date="2020-08" db="EMBL/GenBank/DDBJ databases">
        <title>Genomic Encyclopedia of Type Strains, Phase IV (KMG-IV): sequencing the most valuable type-strain genomes for metagenomic binning, comparative biology and taxonomic classification.</title>
        <authorList>
            <person name="Goeker M."/>
        </authorList>
    </citation>
    <scope>NUCLEOTIDE SEQUENCE [LARGE SCALE GENOMIC DNA]</scope>
    <source>
        <strain evidence="13 14">DSM 104969</strain>
    </source>
</reference>
<dbReference type="SUPFAM" id="SSF50998">
    <property type="entry name" value="Quinoprotein alcohol dehydrogenase-like"/>
    <property type="match status" value="1"/>
</dbReference>
<dbReference type="PROSITE" id="PS50109">
    <property type="entry name" value="HIS_KIN"/>
    <property type="match status" value="1"/>
</dbReference>
<dbReference type="InterPro" id="IPR011110">
    <property type="entry name" value="Reg_prop"/>
</dbReference>
<comment type="catalytic activity">
    <reaction evidence="1">
        <text>ATP + protein L-histidine = ADP + protein N-phospho-L-histidine.</text>
        <dbReference type="EC" id="2.7.13.3"/>
    </reaction>
</comment>
<dbReference type="InterPro" id="IPR018062">
    <property type="entry name" value="HTH_AraC-typ_CS"/>
</dbReference>
<feature type="domain" description="HTH araC/xylS-type" evidence="10">
    <location>
        <begin position="1355"/>
        <end position="1454"/>
    </location>
</feature>
<feature type="modified residue" description="4-aspartylphosphate" evidence="7">
    <location>
        <position position="1248"/>
    </location>
</feature>
<dbReference type="InterPro" id="IPR020449">
    <property type="entry name" value="Tscrpt_reg_AraC-type_HTH"/>
</dbReference>
<dbReference type="PROSITE" id="PS50110">
    <property type="entry name" value="RESPONSE_REGULATORY"/>
    <property type="match status" value="1"/>
</dbReference>
<dbReference type="FunFam" id="2.60.40.10:FF:000791">
    <property type="entry name" value="Two-component system sensor histidine kinase/response regulator"/>
    <property type="match status" value="1"/>
</dbReference>
<keyword evidence="3 7" id="KW-0597">Phosphoprotein</keyword>
<dbReference type="EC" id="2.7.13.3" evidence="2"/>
<keyword evidence="6" id="KW-0804">Transcription</keyword>
<dbReference type="Pfam" id="PF07495">
    <property type="entry name" value="Y_Y_Y"/>
    <property type="match status" value="1"/>
</dbReference>
<dbReference type="InterPro" id="IPR011006">
    <property type="entry name" value="CheY-like_superfamily"/>
</dbReference>
<proteinExistence type="predicted"/>
<dbReference type="SMART" id="SM00448">
    <property type="entry name" value="REC"/>
    <property type="match status" value="1"/>
</dbReference>
<evidence type="ECO:0000256" key="7">
    <source>
        <dbReference type="PROSITE-ProRule" id="PRU00169"/>
    </source>
</evidence>
<dbReference type="PANTHER" id="PTHR43547">
    <property type="entry name" value="TWO-COMPONENT HISTIDINE KINASE"/>
    <property type="match status" value="1"/>
</dbReference>
<dbReference type="InterPro" id="IPR015943">
    <property type="entry name" value="WD40/YVTN_repeat-like_dom_sf"/>
</dbReference>
<dbReference type="InterPro" id="IPR018060">
    <property type="entry name" value="HTH_AraC"/>
</dbReference>
<dbReference type="RefSeq" id="WP_183305192.1">
    <property type="nucleotide sequence ID" value="NZ_JACIEP010000001.1"/>
</dbReference>
<evidence type="ECO:0000313" key="13">
    <source>
        <dbReference type="EMBL" id="MBB4034229.1"/>
    </source>
</evidence>
<dbReference type="InterPro" id="IPR003661">
    <property type="entry name" value="HisK_dim/P_dom"/>
</dbReference>
<dbReference type="CDD" id="cd00082">
    <property type="entry name" value="HisKA"/>
    <property type="match status" value="1"/>
</dbReference>
<dbReference type="GO" id="GO:0000155">
    <property type="term" value="F:phosphorelay sensor kinase activity"/>
    <property type="evidence" value="ECO:0007669"/>
    <property type="project" value="InterPro"/>
</dbReference>
<comment type="caution">
    <text evidence="13">The sequence shown here is derived from an EMBL/GenBank/DDBJ whole genome shotgun (WGS) entry which is preliminary data.</text>
</comment>
<dbReference type="InterPro" id="IPR036890">
    <property type="entry name" value="HATPase_C_sf"/>
</dbReference>
<evidence type="ECO:0000256" key="9">
    <source>
        <dbReference type="SAM" id="SignalP"/>
    </source>
</evidence>
<dbReference type="CDD" id="cd17574">
    <property type="entry name" value="REC_OmpR"/>
    <property type="match status" value="1"/>
</dbReference>
<evidence type="ECO:0000256" key="6">
    <source>
        <dbReference type="ARBA" id="ARBA00023163"/>
    </source>
</evidence>
<dbReference type="GO" id="GO:0003700">
    <property type="term" value="F:DNA-binding transcription factor activity"/>
    <property type="evidence" value="ECO:0007669"/>
    <property type="project" value="InterPro"/>
</dbReference>
<dbReference type="SMART" id="SM00388">
    <property type="entry name" value="HisKA"/>
    <property type="match status" value="1"/>
</dbReference>
<dbReference type="PANTHER" id="PTHR43547:SF2">
    <property type="entry name" value="HYBRID SIGNAL TRANSDUCTION HISTIDINE KINASE C"/>
    <property type="match status" value="1"/>
</dbReference>
<dbReference type="SUPFAM" id="SSF46689">
    <property type="entry name" value="Homeodomain-like"/>
    <property type="match status" value="1"/>
</dbReference>
<evidence type="ECO:0000256" key="3">
    <source>
        <dbReference type="ARBA" id="ARBA00022553"/>
    </source>
</evidence>
<evidence type="ECO:0000313" key="14">
    <source>
        <dbReference type="Proteomes" id="UP000555103"/>
    </source>
</evidence>
<keyword evidence="13" id="KW-0808">Transferase</keyword>
<dbReference type="GO" id="GO:0043565">
    <property type="term" value="F:sequence-specific DNA binding"/>
    <property type="evidence" value="ECO:0007669"/>
    <property type="project" value="InterPro"/>
</dbReference>
<dbReference type="PROSITE" id="PS00041">
    <property type="entry name" value="HTH_ARAC_FAMILY_1"/>
    <property type="match status" value="1"/>
</dbReference>
<feature type="domain" description="Response regulatory" evidence="12">
    <location>
        <begin position="1200"/>
        <end position="1315"/>
    </location>
</feature>
<dbReference type="EMBL" id="JACIEP010000001">
    <property type="protein sequence ID" value="MBB4034229.1"/>
    <property type="molecule type" value="Genomic_DNA"/>
</dbReference>
<keyword evidence="4" id="KW-0805">Transcription regulation</keyword>
<dbReference type="InterPro" id="IPR005467">
    <property type="entry name" value="His_kinase_dom"/>
</dbReference>
<keyword evidence="8" id="KW-0472">Membrane</keyword>
<evidence type="ECO:0000256" key="2">
    <source>
        <dbReference type="ARBA" id="ARBA00012438"/>
    </source>
</evidence>
<dbReference type="SMART" id="SM00342">
    <property type="entry name" value="HTH_ARAC"/>
    <property type="match status" value="1"/>
</dbReference>
<dbReference type="PRINTS" id="PR00032">
    <property type="entry name" value="HTHARAC"/>
</dbReference>
<dbReference type="Pfam" id="PF00512">
    <property type="entry name" value="HisKA"/>
    <property type="match status" value="1"/>
</dbReference>
<keyword evidence="8" id="KW-0812">Transmembrane</keyword>
<dbReference type="Pfam" id="PF07494">
    <property type="entry name" value="Reg_prop"/>
    <property type="match status" value="2"/>
</dbReference>